<organism evidence="7 8">
    <name type="scientific">Diaporthe eres</name>
    <name type="common">Phomopsis oblonga</name>
    <dbReference type="NCBI Taxonomy" id="83184"/>
    <lineage>
        <taxon>Eukaryota</taxon>
        <taxon>Fungi</taxon>
        <taxon>Dikarya</taxon>
        <taxon>Ascomycota</taxon>
        <taxon>Pezizomycotina</taxon>
        <taxon>Sordariomycetes</taxon>
        <taxon>Sordariomycetidae</taxon>
        <taxon>Diaporthales</taxon>
        <taxon>Diaporthaceae</taxon>
        <taxon>Diaporthe</taxon>
        <taxon>Diaporthe eres species complex</taxon>
    </lineage>
</organism>
<dbReference type="SUPFAM" id="SSF51905">
    <property type="entry name" value="FAD/NAD(P)-binding domain"/>
    <property type="match status" value="1"/>
</dbReference>
<keyword evidence="4" id="KW-0274">FAD</keyword>
<dbReference type="PRINTS" id="PR00420">
    <property type="entry name" value="RNGMNOXGNASE"/>
</dbReference>
<feature type="domain" description="FAD-binding" evidence="6">
    <location>
        <begin position="7"/>
        <end position="308"/>
    </location>
</feature>
<name>A0ABR1P1C6_DIAER</name>
<dbReference type="Pfam" id="PF01494">
    <property type="entry name" value="FAD_binding_3"/>
    <property type="match status" value="1"/>
</dbReference>
<protein>
    <recommendedName>
        <fullName evidence="6">FAD-binding domain-containing protein</fullName>
    </recommendedName>
</protein>
<comment type="caution">
    <text evidence="7">The sequence shown here is derived from an EMBL/GenBank/DDBJ whole genome shotgun (WGS) entry which is preliminary data.</text>
</comment>
<dbReference type="InterPro" id="IPR050562">
    <property type="entry name" value="FAD_mOase_fung"/>
</dbReference>
<evidence type="ECO:0000313" key="8">
    <source>
        <dbReference type="Proteomes" id="UP001430848"/>
    </source>
</evidence>
<evidence type="ECO:0000256" key="4">
    <source>
        <dbReference type="ARBA" id="ARBA00022827"/>
    </source>
</evidence>
<dbReference type="Proteomes" id="UP001430848">
    <property type="component" value="Unassembled WGS sequence"/>
</dbReference>
<evidence type="ECO:0000256" key="2">
    <source>
        <dbReference type="ARBA" id="ARBA00007992"/>
    </source>
</evidence>
<keyword evidence="5" id="KW-0560">Oxidoreductase</keyword>
<keyword evidence="8" id="KW-1185">Reference proteome</keyword>
<dbReference type="InterPro" id="IPR036188">
    <property type="entry name" value="FAD/NAD-bd_sf"/>
</dbReference>
<evidence type="ECO:0000256" key="5">
    <source>
        <dbReference type="ARBA" id="ARBA00023002"/>
    </source>
</evidence>
<evidence type="ECO:0000313" key="7">
    <source>
        <dbReference type="EMBL" id="KAK7723491.1"/>
    </source>
</evidence>
<accession>A0ABR1P1C6</accession>
<evidence type="ECO:0000256" key="3">
    <source>
        <dbReference type="ARBA" id="ARBA00022630"/>
    </source>
</evidence>
<gene>
    <name evidence="7" type="ORF">SLS63_008785</name>
</gene>
<evidence type="ECO:0000256" key="1">
    <source>
        <dbReference type="ARBA" id="ARBA00001974"/>
    </source>
</evidence>
<dbReference type="InterPro" id="IPR002938">
    <property type="entry name" value="FAD-bd"/>
</dbReference>
<comment type="cofactor">
    <cofactor evidence="1">
        <name>FAD</name>
        <dbReference type="ChEBI" id="CHEBI:57692"/>
    </cofactor>
</comment>
<evidence type="ECO:0000259" key="6">
    <source>
        <dbReference type="Pfam" id="PF01494"/>
    </source>
</evidence>
<dbReference type="Gene3D" id="3.50.50.60">
    <property type="entry name" value="FAD/NAD(P)-binding domain"/>
    <property type="match status" value="1"/>
</dbReference>
<dbReference type="PANTHER" id="PTHR47356">
    <property type="entry name" value="FAD-DEPENDENT MONOOXYGENASE ASQG-RELATED"/>
    <property type="match status" value="1"/>
</dbReference>
<keyword evidence="3" id="KW-0285">Flavoprotein</keyword>
<dbReference type="PANTHER" id="PTHR47356:SF2">
    <property type="entry name" value="FAD-BINDING DOMAIN-CONTAINING PROTEIN-RELATED"/>
    <property type="match status" value="1"/>
</dbReference>
<comment type="similarity">
    <text evidence="2">Belongs to the paxM FAD-dependent monooxygenase family.</text>
</comment>
<dbReference type="EMBL" id="JAKNSF020000059">
    <property type="protein sequence ID" value="KAK7723491.1"/>
    <property type="molecule type" value="Genomic_DNA"/>
</dbReference>
<sequence>MATEKRKTTVIIAGSGLTGLALALMLQDLGVDYLLLEAYDSCTPNVGASIAIQPQGLRILDQLGLLEDIEAIYQPVGQLISCDADTGKLHILETTEILKERHGYDVGFFNRYDLLCVLHKHIREKERLLVNQKVARVDTYEDKVVVQTSTGDVFEAQMIVGADGVRSTVREEMWRNAEVAGAVPEEDKKGDGFNAGWMFGKDGRCFTFWFFKLPEENRKITHNGIPRFTKEDHEREITRAKKLLAKVPRKNGLHLDFDQLYDQRDPEHCGITALPHFVLKKWHFGRIVVIGDSSHKFNPLPGHGGMNCLVSATTLVNCLQDALGDKIKSSPVWDMAPLDDAFTKLAEARVDKVKSAVDASEDAVNMMGWSSSYQKIRYKVLLPLLPNSAHADGNTKVIRTGHALKGWKVPEVPHTVKYEDEEMSVKKERSAILSPATLLLTATAAAVGGIMVMRALQKHPELLVNGWKTLQSTAV</sequence>
<reference evidence="7 8" key="1">
    <citation type="submission" date="2024-02" db="EMBL/GenBank/DDBJ databases">
        <title>De novo assembly and annotation of 12 fungi associated with fruit tree decline syndrome in Ontario, Canada.</title>
        <authorList>
            <person name="Sulman M."/>
            <person name="Ellouze W."/>
            <person name="Ilyukhin E."/>
        </authorList>
    </citation>
    <scope>NUCLEOTIDE SEQUENCE [LARGE SCALE GENOMIC DNA]</scope>
    <source>
        <strain evidence="7 8">M169</strain>
    </source>
</reference>
<proteinExistence type="inferred from homology"/>